<feature type="domain" description="C2H2-type" evidence="2">
    <location>
        <begin position="87"/>
        <end position="111"/>
    </location>
</feature>
<dbReference type="PROSITE" id="PS00028">
    <property type="entry name" value="ZINC_FINGER_C2H2_1"/>
    <property type="match status" value="1"/>
</dbReference>
<dbReference type="GO" id="GO:0004797">
    <property type="term" value="F:thymidine kinase activity"/>
    <property type="evidence" value="ECO:0007669"/>
    <property type="project" value="InterPro"/>
</dbReference>
<feature type="region of interest" description="Disordered" evidence="1">
    <location>
        <begin position="166"/>
        <end position="211"/>
    </location>
</feature>
<keyword evidence="3" id="KW-0238">DNA-binding</keyword>
<accession>A0A8H4KRX3</accession>
<proteinExistence type="predicted"/>
<dbReference type="InterPro" id="IPR020633">
    <property type="entry name" value="Thymidine_kinase_CS"/>
</dbReference>
<name>A0A8H4KRX3_9HYPO</name>
<reference evidence="3" key="1">
    <citation type="submission" date="2020-01" db="EMBL/GenBank/DDBJ databases">
        <title>Identification and distribution of gene clusters putatively required for synthesis of sphingolipid metabolism inhibitors in phylogenetically diverse species of the filamentous fungus Fusarium.</title>
        <authorList>
            <person name="Kim H.-S."/>
            <person name="Busman M."/>
            <person name="Brown D.W."/>
            <person name="Divon H."/>
            <person name="Uhlig S."/>
            <person name="Proctor R.H."/>
        </authorList>
    </citation>
    <scope>NUCLEOTIDE SEQUENCE</scope>
    <source>
        <strain evidence="3">NRRL 53441</strain>
    </source>
</reference>
<evidence type="ECO:0000259" key="2">
    <source>
        <dbReference type="PROSITE" id="PS00028"/>
    </source>
</evidence>
<dbReference type="GO" id="GO:0005524">
    <property type="term" value="F:ATP binding"/>
    <property type="evidence" value="ECO:0007669"/>
    <property type="project" value="InterPro"/>
</dbReference>
<dbReference type="Proteomes" id="UP000605986">
    <property type="component" value="Unassembled WGS sequence"/>
</dbReference>
<dbReference type="PROSITE" id="PS00603">
    <property type="entry name" value="TK_CELLULAR_TYPE"/>
    <property type="match status" value="1"/>
</dbReference>
<dbReference type="GO" id="GO:0003677">
    <property type="term" value="F:DNA binding"/>
    <property type="evidence" value="ECO:0007669"/>
    <property type="project" value="UniProtKB-KW"/>
</dbReference>
<comment type="caution">
    <text evidence="3">The sequence shown here is derived from an EMBL/GenBank/DDBJ whole genome shotgun (WGS) entry which is preliminary data.</text>
</comment>
<keyword evidence="4" id="KW-1185">Reference proteome</keyword>
<sequence length="497" mass="54843">MTASPTSLYGAQIGEATGTDLETSLHSPCRPWPEATSNHYPIQTACRIETLSSSIDSFARARALAAMALNIFVFDAPLDSRRDRWICPFLNCKEAFLDAKKMMQHALDCEHVSAHDAYCSCCRKHYILPDCGQACTTSGVDSTSSNAKGSAMTKLKRKTADLIARCRSPSSSRGHMSPVSPTSTAGSTFNFHNLPSGMNSPRRQSTSSISQLRDTPVHLPAEMHSNHLIEMHGNHLVELDVSPEPRELAVPTECMNLGAIQSPKFVEPNGWTMGDLISDYTGSGQFSQSSEEHVNLMTSHDQNATNPYEWNLSLESLSTAIAPASWEVGPIATVPYESSNIDGDVGIPQASASSVWHNFAIRSRNSPGDPFFNSQHSTTTLYKLGSTHNSDMPPLISDTYGISANSPTYSIATSPGSSSREFQDLKCPYCDHRPKGAMRYREANLKKHVAHVHGDRKPCYCVKGCEKVYTRVDNLKKHQKSCKVYEKRERRKVFNFR</sequence>
<dbReference type="EMBL" id="JAADJG010000119">
    <property type="protein sequence ID" value="KAF4454613.1"/>
    <property type="molecule type" value="Genomic_DNA"/>
</dbReference>
<dbReference type="InterPro" id="IPR013087">
    <property type="entry name" value="Znf_C2H2_type"/>
</dbReference>
<gene>
    <name evidence="3" type="ORF">F53441_2909</name>
</gene>
<protein>
    <submittedName>
        <fullName evidence="3">Zinc finger, C2H2-type/integrase, DNA-binding protein</fullName>
    </submittedName>
</protein>
<dbReference type="OrthoDB" id="654211at2759"/>
<evidence type="ECO:0000256" key="1">
    <source>
        <dbReference type="SAM" id="MobiDB-lite"/>
    </source>
</evidence>
<dbReference type="AlphaFoldDB" id="A0A8H4KRX3"/>
<organism evidence="3 4">
    <name type="scientific">Fusarium austroafricanum</name>
    <dbReference type="NCBI Taxonomy" id="2364996"/>
    <lineage>
        <taxon>Eukaryota</taxon>
        <taxon>Fungi</taxon>
        <taxon>Dikarya</taxon>
        <taxon>Ascomycota</taxon>
        <taxon>Pezizomycotina</taxon>
        <taxon>Sordariomycetes</taxon>
        <taxon>Hypocreomycetidae</taxon>
        <taxon>Hypocreales</taxon>
        <taxon>Nectriaceae</taxon>
        <taxon>Fusarium</taxon>
        <taxon>Fusarium concolor species complex</taxon>
    </lineage>
</organism>
<evidence type="ECO:0000313" key="4">
    <source>
        <dbReference type="Proteomes" id="UP000605986"/>
    </source>
</evidence>
<evidence type="ECO:0000313" key="3">
    <source>
        <dbReference type="EMBL" id="KAF4454613.1"/>
    </source>
</evidence>
<feature type="compositionally biased region" description="Polar residues" evidence="1">
    <location>
        <begin position="168"/>
        <end position="211"/>
    </location>
</feature>